<evidence type="ECO:0000256" key="3">
    <source>
        <dbReference type="ARBA" id="ARBA00023002"/>
    </source>
</evidence>
<dbReference type="SUPFAM" id="SSF51735">
    <property type="entry name" value="NAD(P)-binding Rossmann-fold domains"/>
    <property type="match status" value="1"/>
</dbReference>
<reference evidence="5 6" key="1">
    <citation type="submission" date="2018-07" db="EMBL/GenBank/DDBJ databases">
        <title>Genomic and Epidemiologic Investigation of an Indolent Hospital Outbreak.</title>
        <authorList>
            <person name="Johnson R.C."/>
            <person name="Deming C."/>
            <person name="Conlan S."/>
            <person name="Zellmer C.J."/>
            <person name="Michelin A.V."/>
            <person name="Lee-Lin S."/>
            <person name="Thomas P.J."/>
            <person name="Park M."/>
            <person name="Weingarten R.A."/>
            <person name="Less J."/>
            <person name="Dekker J.P."/>
            <person name="Frank K.M."/>
            <person name="Musser K.A."/>
            <person name="Mcquiston J.R."/>
            <person name="Henderson D.K."/>
            <person name="Lau A.F."/>
            <person name="Palmore T.N."/>
            <person name="Segre J.A."/>
        </authorList>
    </citation>
    <scope>NUCLEOTIDE SEQUENCE [LARGE SCALE GENOMIC DNA]</scope>
    <source>
        <strain evidence="5 6">SK-NIH.Env6_1116</strain>
    </source>
</reference>
<dbReference type="AlphaFoldDB" id="A0A430BQV4"/>
<dbReference type="EMBL" id="QRAL01000023">
    <property type="protein sequence ID" value="RSU55043.1"/>
    <property type="molecule type" value="Genomic_DNA"/>
</dbReference>
<dbReference type="CDD" id="cd05324">
    <property type="entry name" value="carb_red_PTCR-like_SDR_c"/>
    <property type="match status" value="1"/>
</dbReference>
<dbReference type="InterPro" id="IPR020904">
    <property type="entry name" value="Sc_DH/Rdtase_CS"/>
</dbReference>
<evidence type="ECO:0000313" key="5">
    <source>
        <dbReference type="EMBL" id="RSU55043.1"/>
    </source>
</evidence>
<dbReference type="PANTHER" id="PTHR43490:SF99">
    <property type="entry name" value="SHORT-CHAIN DEHYDROGENASE_REDUCTASE"/>
    <property type="match status" value="1"/>
</dbReference>
<proteinExistence type="inferred from homology"/>
<dbReference type="PANTHER" id="PTHR43490">
    <property type="entry name" value="(+)-NEOMENTHOL DEHYDROGENASE"/>
    <property type="match status" value="1"/>
</dbReference>
<evidence type="ECO:0000256" key="4">
    <source>
        <dbReference type="RuleBase" id="RU000363"/>
    </source>
</evidence>
<dbReference type="InterPro" id="IPR002347">
    <property type="entry name" value="SDR_fam"/>
</dbReference>
<comment type="caution">
    <text evidence="5">The sequence shown here is derived from an EMBL/GenBank/DDBJ whole genome shotgun (WGS) entry which is preliminary data.</text>
</comment>
<dbReference type="PRINTS" id="PR00080">
    <property type="entry name" value="SDRFAMILY"/>
</dbReference>
<keyword evidence="3" id="KW-0560">Oxidoreductase</keyword>
<evidence type="ECO:0000256" key="1">
    <source>
        <dbReference type="ARBA" id="ARBA00006484"/>
    </source>
</evidence>
<accession>A0A430BQV4</accession>
<dbReference type="RefSeq" id="WP_125999264.1">
    <property type="nucleotide sequence ID" value="NZ_QRAL01000023.1"/>
</dbReference>
<keyword evidence="2" id="KW-0521">NADP</keyword>
<protein>
    <submittedName>
        <fullName evidence="5">SDR family NAD(P)-dependent oxidoreductase</fullName>
    </submittedName>
</protein>
<dbReference type="InterPro" id="IPR045313">
    <property type="entry name" value="CBR1-like"/>
</dbReference>
<dbReference type="Pfam" id="PF00106">
    <property type="entry name" value="adh_short"/>
    <property type="match status" value="1"/>
</dbReference>
<dbReference type="InterPro" id="IPR036291">
    <property type="entry name" value="NAD(P)-bd_dom_sf"/>
</dbReference>
<dbReference type="Proteomes" id="UP000287401">
    <property type="component" value="Unassembled WGS sequence"/>
</dbReference>
<dbReference type="PROSITE" id="PS00061">
    <property type="entry name" value="ADH_SHORT"/>
    <property type="match status" value="1"/>
</dbReference>
<evidence type="ECO:0000256" key="2">
    <source>
        <dbReference type="ARBA" id="ARBA00022857"/>
    </source>
</evidence>
<evidence type="ECO:0000313" key="6">
    <source>
        <dbReference type="Proteomes" id="UP000287401"/>
    </source>
</evidence>
<organism evidence="5 6">
    <name type="scientific">Sphingobium yanoikuyae</name>
    <name type="common">Sphingomonas yanoikuyae</name>
    <dbReference type="NCBI Taxonomy" id="13690"/>
    <lineage>
        <taxon>Bacteria</taxon>
        <taxon>Pseudomonadati</taxon>
        <taxon>Pseudomonadota</taxon>
        <taxon>Alphaproteobacteria</taxon>
        <taxon>Sphingomonadales</taxon>
        <taxon>Sphingomonadaceae</taxon>
        <taxon>Sphingobium</taxon>
    </lineage>
</organism>
<name>A0A430BQV4_SPHYA</name>
<dbReference type="PRINTS" id="PR00081">
    <property type="entry name" value="GDHRDH"/>
</dbReference>
<gene>
    <name evidence="5" type="ORF">DAH51_18385</name>
</gene>
<comment type="similarity">
    <text evidence="1 4">Belongs to the short-chain dehydrogenases/reductases (SDR) family.</text>
</comment>
<dbReference type="Gene3D" id="3.40.50.720">
    <property type="entry name" value="NAD(P)-binding Rossmann-like Domain"/>
    <property type="match status" value="1"/>
</dbReference>
<sequence length="243" mass="25453">MTTDGRIALITGANKGIGYEIARQLGEKGITVLIGARDADRGRAAASELSRSGSAAQHIPLDLHDEDSILEAARQIDSEFGRLDILVNNAGVTDPEDGVPSVATTGALRRIMETNFIGTHAVTKAMLPLIKRAPAGRIVNMSSSLGSLTLNGDPTSTYYSAQLLGYNASKAALNMLTVQLSEELRGTPATVNSVSPGFVKTDLNGHTGHLSVEEGARLPVEFALQGDDAVSGQFVEAGGQTPW</sequence>
<dbReference type="GO" id="GO:0016616">
    <property type="term" value="F:oxidoreductase activity, acting on the CH-OH group of donors, NAD or NADP as acceptor"/>
    <property type="evidence" value="ECO:0007669"/>
    <property type="project" value="InterPro"/>
</dbReference>